<dbReference type="RefSeq" id="WP_110434841.1">
    <property type="nucleotide sequence ID" value="NZ_QGLR01000018.1"/>
</dbReference>
<keyword evidence="3" id="KW-1185">Reference proteome</keyword>
<dbReference type="GO" id="GO:0008270">
    <property type="term" value="F:zinc ion binding"/>
    <property type="evidence" value="ECO:0007669"/>
    <property type="project" value="InterPro"/>
</dbReference>
<feature type="domain" description="HNH nuclease" evidence="1">
    <location>
        <begin position="190"/>
        <end position="249"/>
    </location>
</feature>
<dbReference type="Proteomes" id="UP000247932">
    <property type="component" value="Unassembled WGS sequence"/>
</dbReference>
<evidence type="ECO:0000259" key="1">
    <source>
        <dbReference type="SMART" id="SM00507"/>
    </source>
</evidence>
<dbReference type="GO" id="GO:0004519">
    <property type="term" value="F:endonuclease activity"/>
    <property type="evidence" value="ECO:0007669"/>
    <property type="project" value="InterPro"/>
</dbReference>
<gene>
    <name evidence="2" type="ORF">DKK70_15820</name>
</gene>
<dbReference type="Gene3D" id="1.10.30.50">
    <property type="match status" value="1"/>
</dbReference>
<evidence type="ECO:0000313" key="2">
    <source>
        <dbReference type="EMBL" id="PXZ03685.1"/>
    </source>
</evidence>
<dbReference type="GO" id="GO:0003676">
    <property type="term" value="F:nucleic acid binding"/>
    <property type="evidence" value="ECO:0007669"/>
    <property type="project" value="InterPro"/>
</dbReference>
<reference evidence="2 3" key="1">
    <citation type="submission" date="2018-05" db="EMBL/GenBank/DDBJ databases">
        <title>Reference genomes for bee gut microbiota database.</title>
        <authorList>
            <person name="Ellegaard K.M."/>
        </authorList>
    </citation>
    <scope>NUCLEOTIDE SEQUENCE [LARGE SCALE GENOMIC DNA]</scope>
    <source>
        <strain evidence="2 3">ESL0182</strain>
    </source>
</reference>
<dbReference type="InterPro" id="IPR002711">
    <property type="entry name" value="HNH"/>
</dbReference>
<dbReference type="OrthoDB" id="9802640at2"/>
<dbReference type="EMBL" id="QGLR01000018">
    <property type="protein sequence ID" value="PXZ03685.1"/>
    <property type="molecule type" value="Genomic_DNA"/>
</dbReference>
<dbReference type="CDD" id="cd00085">
    <property type="entry name" value="HNHc"/>
    <property type="match status" value="1"/>
</dbReference>
<dbReference type="SMART" id="SM00507">
    <property type="entry name" value="HNHc"/>
    <property type="match status" value="1"/>
</dbReference>
<dbReference type="InterPro" id="IPR003615">
    <property type="entry name" value="HNH_nuc"/>
</dbReference>
<organism evidence="2 3">
    <name type="scientific">Gilliamella apicola</name>
    <dbReference type="NCBI Taxonomy" id="1196095"/>
    <lineage>
        <taxon>Bacteria</taxon>
        <taxon>Pseudomonadati</taxon>
        <taxon>Pseudomonadota</taxon>
        <taxon>Gammaproteobacteria</taxon>
        <taxon>Orbales</taxon>
        <taxon>Orbaceae</taxon>
        <taxon>Gilliamella</taxon>
    </lineage>
</organism>
<accession>A0A2V4DSM7</accession>
<dbReference type="AlphaFoldDB" id="A0A2V4DSM7"/>
<dbReference type="Pfam" id="PF26348">
    <property type="entry name" value="SRA_ScoMcrA"/>
    <property type="match status" value="1"/>
</dbReference>
<protein>
    <recommendedName>
        <fullName evidence="1">HNH nuclease domain-containing protein</fullName>
    </recommendedName>
</protein>
<dbReference type="Pfam" id="PF01844">
    <property type="entry name" value="HNH"/>
    <property type="match status" value="1"/>
</dbReference>
<dbReference type="InterPro" id="IPR058712">
    <property type="entry name" value="SRA_ScoMcrA"/>
</dbReference>
<name>A0A2V4DSM7_9GAMM</name>
<proteinExistence type="predicted"/>
<sequence length="279" mass="32210">MDKIKNLTPGVILNNKQLCEIFKCSPQSGMRKSNRTKTLVLITNHIESVYSDSWNGDILYYTGMGQKGDQSLDFMQNKTLNEIESNGISVHYFEVFKDKEYTYLGRLTKAAEPYQTQQLDANQTLRKVWIFPLKLIENKLPIKILSNYVKAKEHQVHKYKTDKLLDKVIKQNKKPGKREVLTPQYIRSPELAEFIKRKANGKCDLCENPAPFTTKDKIPYLECHHIIWLSEGGEDAIENTVALCPNCHRKMHIVKDIDDINKLKKIATLRGRDIASKNE</sequence>
<evidence type="ECO:0000313" key="3">
    <source>
        <dbReference type="Proteomes" id="UP000247932"/>
    </source>
</evidence>
<comment type="caution">
    <text evidence="2">The sequence shown here is derived from an EMBL/GenBank/DDBJ whole genome shotgun (WGS) entry which is preliminary data.</text>
</comment>